<name>A0A9D1SA95_9PROT</name>
<dbReference type="InterPro" id="IPR016914">
    <property type="entry name" value="TrmL"/>
</dbReference>
<dbReference type="GO" id="GO:0008175">
    <property type="term" value="F:tRNA methyltransferase activity"/>
    <property type="evidence" value="ECO:0007669"/>
    <property type="project" value="UniProtKB-UniRule"/>
</dbReference>
<comment type="caution">
    <text evidence="9">The sequence shown here is derived from an EMBL/GenBank/DDBJ whole genome shotgun (WGS) entry which is preliminary data.</text>
</comment>
<evidence type="ECO:0000256" key="6">
    <source>
        <dbReference type="HAMAP-Rule" id="MF_01885"/>
    </source>
</evidence>
<dbReference type="EC" id="2.1.1.207" evidence="6"/>
<dbReference type="AlphaFoldDB" id="A0A9D1SA95"/>
<feature type="domain" description="tRNA/rRNA methyltransferase SpoU type" evidence="8">
    <location>
        <begin position="2"/>
        <end position="142"/>
    </location>
</feature>
<dbReference type="Pfam" id="PF00588">
    <property type="entry name" value="SpoU_methylase"/>
    <property type="match status" value="1"/>
</dbReference>
<comment type="similarity">
    <text evidence="6">Belongs to the class IV-like SAM-binding methyltransferase superfamily. RNA methyltransferase TrmH family. TrmL subfamily.</text>
</comment>
<dbReference type="PANTHER" id="PTHR42971:SF1">
    <property type="entry name" value="TRNA (CYTIDINE(34)-2'-O)-METHYLTRANSFERASE"/>
    <property type="match status" value="1"/>
</dbReference>
<feature type="binding site" evidence="6 7">
    <location>
        <position position="132"/>
    </location>
    <ligand>
        <name>S-adenosyl-L-methionine</name>
        <dbReference type="ChEBI" id="CHEBI:59789"/>
    </ligand>
</feature>
<evidence type="ECO:0000256" key="4">
    <source>
        <dbReference type="ARBA" id="ARBA00022691"/>
    </source>
</evidence>
<feature type="binding site" evidence="6 7">
    <location>
        <position position="104"/>
    </location>
    <ligand>
        <name>S-adenosyl-L-methionine</name>
        <dbReference type="ChEBI" id="CHEBI:59789"/>
    </ligand>
</feature>
<gene>
    <name evidence="6" type="primary">trmL</name>
    <name evidence="9" type="ORF">IAD20_02840</name>
</gene>
<evidence type="ECO:0000259" key="8">
    <source>
        <dbReference type="Pfam" id="PF00588"/>
    </source>
</evidence>
<dbReference type="GO" id="GO:0003723">
    <property type="term" value="F:RNA binding"/>
    <property type="evidence" value="ECO:0007669"/>
    <property type="project" value="InterPro"/>
</dbReference>
<keyword evidence="3 6" id="KW-0808">Transferase</keyword>
<comment type="subcellular location">
    <subcellularLocation>
        <location evidence="6">Cytoplasm</location>
    </subcellularLocation>
</comment>
<keyword evidence="5 6" id="KW-0819">tRNA processing</keyword>
<proteinExistence type="inferred from homology"/>
<evidence type="ECO:0000256" key="1">
    <source>
        <dbReference type="ARBA" id="ARBA00022490"/>
    </source>
</evidence>
<accession>A0A9D1SA95</accession>
<evidence type="ECO:0000256" key="5">
    <source>
        <dbReference type="ARBA" id="ARBA00022694"/>
    </source>
</evidence>
<dbReference type="Proteomes" id="UP000824107">
    <property type="component" value="Unassembled WGS sequence"/>
</dbReference>
<reference evidence="9" key="1">
    <citation type="submission" date="2020-10" db="EMBL/GenBank/DDBJ databases">
        <authorList>
            <person name="Gilroy R."/>
        </authorList>
    </citation>
    <scope>NUCLEOTIDE SEQUENCE</scope>
    <source>
        <strain evidence="9">ChiW3-316</strain>
    </source>
</reference>
<dbReference type="InterPro" id="IPR001537">
    <property type="entry name" value="SpoU_MeTrfase"/>
</dbReference>
<protein>
    <recommendedName>
        <fullName evidence="6">tRNA (cytidine(34)-2'-O)-methyltransferase</fullName>
        <ecNumber evidence="6">2.1.1.207</ecNumber>
    </recommendedName>
    <alternativeName>
        <fullName evidence="6">tRNA (cytidine/uridine-2'-O-)-methyltransferase TrmL</fullName>
    </alternativeName>
</protein>
<comment type="function">
    <text evidence="6">Methylates the ribose at the nucleotide 34 wobble position in the two leucyl isoacceptors tRNA(Leu)(CmAA) and tRNA(Leu)(cmnm5UmAA). Catalyzes the methyl transfer from S-adenosyl-L-methionine to the 2'-OH of the wobble nucleotide.</text>
</comment>
<dbReference type="PIRSF" id="PIRSF029256">
    <property type="entry name" value="SpoU_TrmH_prd"/>
    <property type="match status" value="1"/>
</dbReference>
<keyword evidence="2 6" id="KW-0489">Methyltransferase</keyword>
<dbReference type="GO" id="GO:0008757">
    <property type="term" value="F:S-adenosylmethionine-dependent methyltransferase activity"/>
    <property type="evidence" value="ECO:0007669"/>
    <property type="project" value="UniProtKB-UniRule"/>
</dbReference>
<dbReference type="InterPro" id="IPR029026">
    <property type="entry name" value="tRNA_m1G_MTases_N"/>
</dbReference>
<reference evidence="9" key="2">
    <citation type="journal article" date="2021" name="PeerJ">
        <title>Extensive microbial diversity within the chicken gut microbiome revealed by metagenomics and culture.</title>
        <authorList>
            <person name="Gilroy R."/>
            <person name="Ravi A."/>
            <person name="Getino M."/>
            <person name="Pursley I."/>
            <person name="Horton D.L."/>
            <person name="Alikhan N.F."/>
            <person name="Baker D."/>
            <person name="Gharbi K."/>
            <person name="Hall N."/>
            <person name="Watson M."/>
            <person name="Adriaenssens E.M."/>
            <person name="Foster-Nyarko E."/>
            <person name="Jarju S."/>
            <person name="Secka A."/>
            <person name="Antonio M."/>
            <person name="Oren A."/>
            <person name="Chaudhuri R.R."/>
            <person name="La Ragione R."/>
            <person name="Hildebrand F."/>
            <person name="Pallen M.J."/>
        </authorList>
    </citation>
    <scope>NUCLEOTIDE SEQUENCE</scope>
    <source>
        <strain evidence="9">ChiW3-316</strain>
    </source>
</reference>
<keyword evidence="1 6" id="KW-0963">Cytoplasm</keyword>
<dbReference type="HAMAP" id="MF_01885">
    <property type="entry name" value="tRNA_methyltr_TrmL"/>
    <property type="match status" value="1"/>
</dbReference>
<evidence type="ECO:0000256" key="7">
    <source>
        <dbReference type="PIRSR" id="PIRSR029256-1"/>
    </source>
</evidence>
<dbReference type="InterPro" id="IPR029028">
    <property type="entry name" value="Alpha/beta_knot_MTases"/>
</dbReference>
<dbReference type="PANTHER" id="PTHR42971">
    <property type="entry name" value="TRNA (CYTIDINE(34)-2'-O)-METHYLTRANSFERASE"/>
    <property type="match status" value="1"/>
</dbReference>
<comment type="catalytic activity">
    <reaction evidence="6">
        <text>cytidine(34) in tRNA + S-adenosyl-L-methionine = 2'-O-methylcytidine(34) in tRNA + S-adenosyl-L-homocysteine + H(+)</text>
        <dbReference type="Rhea" id="RHEA:43084"/>
        <dbReference type="Rhea" id="RHEA-COMP:10331"/>
        <dbReference type="Rhea" id="RHEA-COMP:10332"/>
        <dbReference type="ChEBI" id="CHEBI:15378"/>
        <dbReference type="ChEBI" id="CHEBI:57856"/>
        <dbReference type="ChEBI" id="CHEBI:59789"/>
        <dbReference type="ChEBI" id="CHEBI:74495"/>
        <dbReference type="ChEBI" id="CHEBI:82748"/>
        <dbReference type="EC" id="2.1.1.207"/>
    </reaction>
</comment>
<evidence type="ECO:0000256" key="3">
    <source>
        <dbReference type="ARBA" id="ARBA00022679"/>
    </source>
</evidence>
<sequence length="158" mass="18187">MRLALFQPDIPQNTGTLLRLGACLDIELDIIEPCGFIFSERTLKRAGMDYLDMVRYRRHHSWEHFLQYRAEHPEEYGRIVLLTTHASEPYYNFEFRPNDIILMGRESAGVPEEVHQTADARLLIPMNHNARSINVAVSAVMVVGECLRQVNGFPAMED</sequence>
<dbReference type="Gene3D" id="3.40.1280.10">
    <property type="match status" value="1"/>
</dbReference>
<comment type="catalytic activity">
    <reaction evidence="6">
        <text>5-carboxymethylaminomethyluridine(34) in tRNA(Leu) + S-adenosyl-L-methionine = 5-carboxymethylaminomethyl-2'-O-methyluridine(34) in tRNA(Leu) + S-adenosyl-L-homocysteine + H(+)</text>
        <dbReference type="Rhea" id="RHEA:43088"/>
        <dbReference type="Rhea" id="RHEA-COMP:10333"/>
        <dbReference type="Rhea" id="RHEA-COMP:10334"/>
        <dbReference type="ChEBI" id="CHEBI:15378"/>
        <dbReference type="ChEBI" id="CHEBI:57856"/>
        <dbReference type="ChEBI" id="CHEBI:59789"/>
        <dbReference type="ChEBI" id="CHEBI:74508"/>
        <dbReference type="ChEBI" id="CHEBI:74511"/>
        <dbReference type="EC" id="2.1.1.207"/>
    </reaction>
</comment>
<feature type="binding site" evidence="6 7">
    <location>
        <position position="124"/>
    </location>
    <ligand>
        <name>S-adenosyl-L-methionine</name>
        <dbReference type="ChEBI" id="CHEBI:59789"/>
    </ligand>
</feature>
<dbReference type="GO" id="GO:0005737">
    <property type="term" value="C:cytoplasm"/>
    <property type="evidence" value="ECO:0007669"/>
    <property type="project" value="UniProtKB-SubCell"/>
</dbReference>
<evidence type="ECO:0000256" key="2">
    <source>
        <dbReference type="ARBA" id="ARBA00022603"/>
    </source>
</evidence>
<dbReference type="CDD" id="cd18094">
    <property type="entry name" value="SpoU-like_TrmL"/>
    <property type="match status" value="1"/>
</dbReference>
<evidence type="ECO:0000313" key="9">
    <source>
        <dbReference type="EMBL" id="HIU52999.1"/>
    </source>
</evidence>
<comment type="subunit">
    <text evidence="6">Homodimer.</text>
</comment>
<keyword evidence="4 6" id="KW-0949">S-adenosyl-L-methionine</keyword>
<organism evidence="9 10">
    <name type="scientific">Candidatus Scatocola faecipullorum</name>
    <dbReference type="NCBI Taxonomy" id="2840917"/>
    <lineage>
        <taxon>Bacteria</taxon>
        <taxon>Pseudomonadati</taxon>
        <taxon>Pseudomonadota</taxon>
        <taxon>Alphaproteobacteria</taxon>
        <taxon>Rhodospirillales</taxon>
        <taxon>Rhodospirillaceae</taxon>
        <taxon>Rhodospirillaceae incertae sedis</taxon>
        <taxon>Candidatus Scatocola</taxon>
    </lineage>
</organism>
<dbReference type="EMBL" id="DVNC01000021">
    <property type="protein sequence ID" value="HIU52999.1"/>
    <property type="molecule type" value="Genomic_DNA"/>
</dbReference>
<dbReference type="GO" id="GO:0002130">
    <property type="term" value="P:wobble position ribose methylation"/>
    <property type="evidence" value="ECO:0007669"/>
    <property type="project" value="TreeGrafter"/>
</dbReference>
<feature type="binding site" evidence="6 7">
    <location>
        <position position="82"/>
    </location>
    <ligand>
        <name>S-adenosyl-L-methionine</name>
        <dbReference type="ChEBI" id="CHEBI:59789"/>
    </ligand>
</feature>
<evidence type="ECO:0000313" key="10">
    <source>
        <dbReference type="Proteomes" id="UP000824107"/>
    </source>
</evidence>
<dbReference type="SUPFAM" id="SSF75217">
    <property type="entry name" value="alpha/beta knot"/>
    <property type="match status" value="1"/>
</dbReference>